<feature type="transmembrane region" description="Helical" evidence="1">
    <location>
        <begin position="162"/>
        <end position="185"/>
    </location>
</feature>
<feature type="transmembrane region" description="Helical" evidence="1">
    <location>
        <begin position="35"/>
        <end position="54"/>
    </location>
</feature>
<accession>A0A9P5DS27</accession>
<keyword evidence="1" id="KW-0812">Transmembrane</keyword>
<name>A0A9P5DS27_9HYPO</name>
<protein>
    <submittedName>
        <fullName evidence="2">Uncharacterized protein</fullName>
    </submittedName>
</protein>
<reference evidence="2" key="2">
    <citation type="submission" date="2020-02" db="EMBL/GenBank/DDBJ databases">
        <title>Identification and distribution of gene clusters putatively required for synthesis of sphingolipid metabolism inhibitors in phylogenetically diverse species of the filamentous fungus Fusarium.</title>
        <authorList>
            <person name="Kim H.-S."/>
            <person name="Busman M."/>
            <person name="Brown D.W."/>
            <person name="Divon H."/>
            <person name="Uhlig S."/>
            <person name="Proctor R.H."/>
        </authorList>
    </citation>
    <scope>NUCLEOTIDE SEQUENCE</scope>
    <source>
        <strain evidence="2">NRRL 25174</strain>
    </source>
</reference>
<feature type="transmembrane region" description="Helical" evidence="1">
    <location>
        <begin position="205"/>
        <end position="226"/>
    </location>
</feature>
<feature type="transmembrane region" description="Helical" evidence="1">
    <location>
        <begin position="101"/>
        <end position="121"/>
    </location>
</feature>
<evidence type="ECO:0000256" key="1">
    <source>
        <dbReference type="SAM" id="Phobius"/>
    </source>
</evidence>
<dbReference type="Proteomes" id="UP000730481">
    <property type="component" value="Unassembled WGS sequence"/>
</dbReference>
<keyword evidence="1" id="KW-1133">Transmembrane helix</keyword>
<reference evidence="2" key="1">
    <citation type="journal article" date="2017" name="Mycologia">
        <title>Fusarium algeriense, sp. nov., a novel toxigenic crown rot pathogen of durum wheat from Algeria is nested in the Fusarium burgessii species complex.</title>
        <authorList>
            <person name="Laraba I."/>
            <person name="Keddad A."/>
            <person name="Boureghda H."/>
            <person name="Abdallah N."/>
            <person name="Vaughan M.M."/>
            <person name="Proctor R.H."/>
            <person name="Busman M."/>
            <person name="O'Donnell K."/>
        </authorList>
    </citation>
    <scope>NUCLEOTIDE SEQUENCE</scope>
    <source>
        <strain evidence="2">NRRL 25174</strain>
    </source>
</reference>
<organism evidence="2 3">
    <name type="scientific">Fusarium beomiforme</name>
    <dbReference type="NCBI Taxonomy" id="44412"/>
    <lineage>
        <taxon>Eukaryota</taxon>
        <taxon>Fungi</taxon>
        <taxon>Dikarya</taxon>
        <taxon>Ascomycota</taxon>
        <taxon>Pezizomycotina</taxon>
        <taxon>Sordariomycetes</taxon>
        <taxon>Hypocreomycetidae</taxon>
        <taxon>Hypocreales</taxon>
        <taxon>Nectriaceae</taxon>
        <taxon>Fusarium</taxon>
        <taxon>Fusarium burgessii species complex</taxon>
    </lineage>
</organism>
<keyword evidence="3" id="KW-1185">Reference proteome</keyword>
<feature type="transmembrane region" description="Helical" evidence="1">
    <location>
        <begin position="133"/>
        <end position="155"/>
    </location>
</feature>
<comment type="caution">
    <text evidence="2">The sequence shown here is derived from an EMBL/GenBank/DDBJ whole genome shotgun (WGS) entry which is preliminary data.</text>
</comment>
<sequence length="236" mass="25818">MDHNYLASVGQNGFPNFRSLAIYALSRMTKSFAEAAVLVFTGTVLFDAYLTPAYLKFHIGYEVTLLTPACSLILAAVFICVSTIVSLVLPHVEGILQKLAFATFILVTFATLVLFELPILSEPTDSCVIPALMVLYIAALICAALWAILALIILHTISYLELLFHALTFVTCLSMITGALALYPASVEYRGSLYVAIRYFSSCPATGAICTLLVAIFTYFILRWIVDMCSLSSGFY</sequence>
<dbReference type="EMBL" id="PVQB02000874">
    <property type="protein sequence ID" value="KAF4333295.1"/>
    <property type="molecule type" value="Genomic_DNA"/>
</dbReference>
<dbReference type="AlphaFoldDB" id="A0A9P5DS27"/>
<evidence type="ECO:0000313" key="2">
    <source>
        <dbReference type="EMBL" id="KAF4333295.1"/>
    </source>
</evidence>
<feature type="transmembrane region" description="Helical" evidence="1">
    <location>
        <begin position="66"/>
        <end position="89"/>
    </location>
</feature>
<keyword evidence="1" id="KW-0472">Membrane</keyword>
<gene>
    <name evidence="2" type="ORF">FBEOM_12881</name>
</gene>
<proteinExistence type="predicted"/>
<evidence type="ECO:0000313" key="3">
    <source>
        <dbReference type="Proteomes" id="UP000730481"/>
    </source>
</evidence>